<comment type="subcellular location">
    <subcellularLocation>
        <location evidence="6">Cell membrane</location>
        <topology evidence="6">Multi-pass membrane protein</topology>
    </subcellularLocation>
    <subcellularLocation>
        <location evidence="1">Membrane</location>
        <topology evidence="1">Multi-pass membrane protein</topology>
    </subcellularLocation>
</comment>
<evidence type="ECO:0000256" key="7">
    <source>
        <dbReference type="SAM" id="MobiDB-lite"/>
    </source>
</evidence>
<accession>A0ABQ9NUP2</accession>
<feature type="region of interest" description="Disordered" evidence="7">
    <location>
        <begin position="63"/>
        <end position="227"/>
    </location>
</feature>
<comment type="similarity">
    <text evidence="2 6">Belongs to the CTL (choline transporter-like) family.</text>
</comment>
<feature type="transmembrane region" description="Helical" evidence="6">
    <location>
        <begin position="315"/>
        <end position="333"/>
    </location>
</feature>
<feature type="transmembrane region" description="Helical" evidence="6">
    <location>
        <begin position="286"/>
        <end position="308"/>
    </location>
</feature>
<sequence>MPSPYQPSASQTSRLPFASRYAPAPAPLFYSATDEFREEDDGAEHEREVADYYALQRSRRQFGAGNLSESSEIEEDGSGIDHSGGVEVLENAAPGFGRGIRSSWRGGKISTKGRTKGVEPVQEKDEGERSTGASDASEAASRGKGKLVDVELASTARDSMEEVDPAEALGDAASPLEDRPPAFQQFRTPPGISRSPMQHYPIPRETDPDTIAQNPRPFSPDRESVPPVVQVGAPEPPRRHDALWAALFWIAVASLFATYFLVLLHTSAPSSKNPLGDTIYTTLHSSYHLLAVYTLVASIVGSVWLWTLKYHVRPVMLLIAISAPIVLFSFSLWPLISSYKGRWHGDSVQDKALRWLSLIPGLFALLWVYTAWRGRHSFSKAGEILELASKVLASSPSLMFVGIARLAAVILWTWIWLTMFSRVFLEGHFSAKRSFIIDTSTWWLGVIFVLVYLWTLSVASGVHRATTAATVSQWYFHRLAVPAPSSRMIVQASITHATTTLFGTICLSTFLSLAVRLPLLLLPRRLAGLLSLLAYSLIPTPIATLTNPLTLTYAAIHSQPLGTAARALGTMSFVSKTSPTTTLGPASFSSPRGATLLPYRLAKLILLATRLVMVFALGFGGWVNTARLLKISGPEAGGAGAVVKGSLYAYVVGLVAATIGWAVLGAMEGVLGGIVDALVVCWGSEVGSQGFGEARFCREAGVVFGERGRI</sequence>
<keyword evidence="9" id="KW-1185">Reference proteome</keyword>
<feature type="transmembrane region" description="Helical" evidence="6">
    <location>
        <begin position="494"/>
        <end position="514"/>
    </location>
</feature>
<protein>
    <recommendedName>
        <fullName evidence="6">Protein PNS1</fullName>
    </recommendedName>
</protein>
<dbReference type="PANTHER" id="PTHR12385">
    <property type="entry name" value="CHOLINE TRANSPORTER-LIKE (SLC FAMILY 44)"/>
    <property type="match status" value="1"/>
</dbReference>
<name>A0ABQ9NUP2_9PEZI</name>
<dbReference type="EMBL" id="JAPDRL010000022">
    <property type="protein sequence ID" value="KAJ9666129.1"/>
    <property type="molecule type" value="Genomic_DNA"/>
</dbReference>
<evidence type="ECO:0000313" key="8">
    <source>
        <dbReference type="EMBL" id="KAJ9666129.1"/>
    </source>
</evidence>
<comment type="caution">
    <text evidence="8">The sequence shown here is derived from an EMBL/GenBank/DDBJ whole genome shotgun (WGS) entry which is preliminary data.</text>
</comment>
<feature type="transmembrane region" description="Helical" evidence="6">
    <location>
        <begin position="526"/>
        <end position="545"/>
    </location>
</feature>
<evidence type="ECO:0000256" key="3">
    <source>
        <dbReference type="ARBA" id="ARBA00022692"/>
    </source>
</evidence>
<evidence type="ECO:0000256" key="4">
    <source>
        <dbReference type="ARBA" id="ARBA00022989"/>
    </source>
</evidence>
<gene>
    <name evidence="8" type="ORF">H2201_003807</name>
</gene>
<feature type="transmembrane region" description="Helical" evidence="6">
    <location>
        <begin position="604"/>
        <end position="625"/>
    </location>
</feature>
<dbReference type="Pfam" id="PF04515">
    <property type="entry name" value="Choline_transpo"/>
    <property type="match status" value="1"/>
</dbReference>
<feature type="transmembrane region" description="Helical" evidence="6">
    <location>
        <begin position="392"/>
        <end position="415"/>
    </location>
</feature>
<keyword evidence="4 6" id="KW-1133">Transmembrane helix</keyword>
<feature type="transmembrane region" description="Helical" evidence="6">
    <location>
        <begin position="242"/>
        <end position="266"/>
    </location>
</feature>
<evidence type="ECO:0000256" key="2">
    <source>
        <dbReference type="ARBA" id="ARBA00007168"/>
    </source>
</evidence>
<evidence type="ECO:0000256" key="1">
    <source>
        <dbReference type="ARBA" id="ARBA00004141"/>
    </source>
</evidence>
<proteinExistence type="inferred from homology"/>
<organism evidence="8 9">
    <name type="scientific">Coniosporium apollinis</name>
    <dbReference type="NCBI Taxonomy" id="61459"/>
    <lineage>
        <taxon>Eukaryota</taxon>
        <taxon>Fungi</taxon>
        <taxon>Dikarya</taxon>
        <taxon>Ascomycota</taxon>
        <taxon>Pezizomycotina</taxon>
        <taxon>Dothideomycetes</taxon>
        <taxon>Dothideomycetes incertae sedis</taxon>
        <taxon>Coniosporium</taxon>
    </lineage>
</organism>
<comment type="function">
    <text evidence="6">Probably involved in transport through the plasma membrane.</text>
</comment>
<evidence type="ECO:0000256" key="6">
    <source>
        <dbReference type="RuleBase" id="RU368066"/>
    </source>
</evidence>
<feature type="transmembrane region" description="Helical" evidence="6">
    <location>
        <begin position="645"/>
        <end position="664"/>
    </location>
</feature>
<dbReference type="InterPro" id="IPR007603">
    <property type="entry name" value="Choline_transptr-like"/>
</dbReference>
<feature type="transmembrane region" description="Helical" evidence="6">
    <location>
        <begin position="353"/>
        <end position="372"/>
    </location>
</feature>
<dbReference type="Proteomes" id="UP001172684">
    <property type="component" value="Unassembled WGS sequence"/>
</dbReference>
<reference evidence="8" key="1">
    <citation type="submission" date="2022-10" db="EMBL/GenBank/DDBJ databases">
        <title>Culturing micro-colonial fungi from biological soil crusts in the Mojave desert and describing Neophaeococcomyces mojavensis, and introducing the new genera and species Taxawa tesnikishii.</title>
        <authorList>
            <person name="Kurbessoian T."/>
            <person name="Stajich J.E."/>
        </authorList>
    </citation>
    <scope>NUCLEOTIDE SEQUENCE</scope>
    <source>
        <strain evidence="8">TK_1</strain>
    </source>
</reference>
<evidence type="ECO:0000256" key="5">
    <source>
        <dbReference type="ARBA" id="ARBA00023136"/>
    </source>
</evidence>
<keyword evidence="5 6" id="KW-0472">Membrane</keyword>
<dbReference type="PANTHER" id="PTHR12385:SF88">
    <property type="entry name" value="CHOLINE TRANSPORTER-LIKE PROTEIN CTL1"/>
    <property type="match status" value="1"/>
</dbReference>
<evidence type="ECO:0000313" key="9">
    <source>
        <dbReference type="Proteomes" id="UP001172684"/>
    </source>
</evidence>
<keyword evidence="3 6" id="KW-0812">Transmembrane</keyword>
<feature type="transmembrane region" description="Helical" evidence="6">
    <location>
        <begin position="435"/>
        <end position="454"/>
    </location>
</feature>